<sequence>MSGFVKIYRDIFQHEVFKDELGFRLFTLMIGRSVFVEEGIDHKGIHLKRGQWIRSYRQLANDLEFKEKRGYIKPSISTVKRVIDRLSKSGLITINETDNGTVFTVIHYEKYQGVQEDSEALNGDERNKTKKKKKVQKEKKKNVYDDDSTYMKMAQYLKKQILAWKPNARVPDDLNGWADEFRKLVELDKRTKQEIHDVINFATTDTFWQGNVLSASTLRAKFDQLQDRMSKNQKQGQVIRLEDKREQQRIKSFDLQKAVGQFVSAGFDPETDRDLLEKWLNGGIELHDLHEHRLSTGGG</sequence>
<dbReference type="GO" id="GO:0003677">
    <property type="term" value="F:DNA binding"/>
    <property type="evidence" value="ECO:0007669"/>
    <property type="project" value="UniProtKB-KW"/>
</dbReference>
<keyword evidence="3" id="KW-0238">DNA-binding</keyword>
<accession>A0AAJ1WRG0</accession>
<dbReference type="RefSeq" id="WP_307254228.1">
    <property type="nucleotide sequence ID" value="NZ_JAUSUV010000012.1"/>
</dbReference>
<dbReference type="Proteomes" id="UP001238450">
    <property type="component" value="Unassembled WGS sequence"/>
</dbReference>
<gene>
    <name evidence="3" type="ORF">J2Z48_002674</name>
</gene>
<comment type="caution">
    <text evidence="3">The sequence shown here is derived from an EMBL/GenBank/DDBJ whole genome shotgun (WGS) entry which is preliminary data.</text>
</comment>
<dbReference type="AlphaFoldDB" id="A0AAJ1WRG0"/>
<feature type="region of interest" description="Disordered" evidence="2">
    <location>
        <begin position="117"/>
        <end position="136"/>
    </location>
</feature>
<dbReference type="EMBL" id="JAUSUV010000012">
    <property type="protein sequence ID" value="MDQ0418482.1"/>
    <property type="molecule type" value="Genomic_DNA"/>
</dbReference>
<feature type="coiled-coil region" evidence="1">
    <location>
        <begin position="215"/>
        <end position="251"/>
    </location>
</feature>
<evidence type="ECO:0000256" key="2">
    <source>
        <dbReference type="SAM" id="MobiDB-lite"/>
    </source>
</evidence>
<evidence type="ECO:0000313" key="4">
    <source>
        <dbReference type="Proteomes" id="UP001238450"/>
    </source>
</evidence>
<reference evidence="3 4" key="1">
    <citation type="submission" date="2023-07" db="EMBL/GenBank/DDBJ databases">
        <title>Genomic Encyclopedia of Type Strains, Phase IV (KMG-IV): sequencing the most valuable type-strain genomes for metagenomic binning, comparative biology and taxonomic classification.</title>
        <authorList>
            <person name="Goeker M."/>
        </authorList>
    </citation>
    <scope>NUCLEOTIDE SEQUENCE [LARGE SCALE GENOMIC DNA]</scope>
    <source>
        <strain evidence="3 4">DSM 46876</strain>
    </source>
</reference>
<name>A0AAJ1WRG0_9BACL</name>
<keyword evidence="1" id="KW-0175">Coiled coil</keyword>
<organism evidence="3 4">
    <name type="scientific">Croceifilum oryzae</name>
    <dbReference type="NCBI Taxonomy" id="1553429"/>
    <lineage>
        <taxon>Bacteria</taxon>
        <taxon>Bacillati</taxon>
        <taxon>Bacillota</taxon>
        <taxon>Bacilli</taxon>
        <taxon>Bacillales</taxon>
        <taxon>Thermoactinomycetaceae</taxon>
        <taxon>Croceifilum</taxon>
    </lineage>
</organism>
<protein>
    <submittedName>
        <fullName evidence="3">DNA-binding PadR family transcriptional regulator</fullName>
    </submittedName>
</protein>
<evidence type="ECO:0000313" key="3">
    <source>
        <dbReference type="EMBL" id="MDQ0418482.1"/>
    </source>
</evidence>
<evidence type="ECO:0000256" key="1">
    <source>
        <dbReference type="SAM" id="Coils"/>
    </source>
</evidence>
<proteinExistence type="predicted"/>
<keyword evidence="4" id="KW-1185">Reference proteome</keyword>